<dbReference type="InterPro" id="IPR001878">
    <property type="entry name" value="Znf_CCHC"/>
</dbReference>
<gene>
    <name evidence="5" type="primary">LOC105270583</name>
</gene>
<protein>
    <submittedName>
        <fullName evidence="5">Flocculation protein FLO11</fullName>
    </submittedName>
</protein>
<dbReference type="PANTHER" id="PTHR16195:SF16">
    <property type="entry name" value="ZINC FINGER CCHC DOMAIN-CONTAINING PROTEIN 14"/>
    <property type="match status" value="1"/>
</dbReference>
<sequence length="1052" mass="115783">MSICRGAKVVPHRRLFHPKWYQCCLAMVCKENVESWFRNLSSYSRIDVMCSMLNMCLPFEVRYLGTYVEDRGKRDYNDLRDTEHHANNASDVSELSTLGVGDTRTRRKLILYISLLHGCNYSCAEILYKILGSLDDQEIDSILNGTTVNQEQKDEQPLEELLLLYTMAHYHPGFSFDQKKRVGDILVKLQKEETRLNPEEPEPSIAGNDRLEGSGEMPSNCAMPPSPLPQYPPEVQMRPPLMGGVGPGMTMPLPGLCIAPGTDQMPVGPSNPQYLPLGFPSAVSPMPPWQNQTVMMTPVNQMMYPAEIPGYPMSPMVSRQSSPSQSRSPSRSNSPMARRNNSRMTTEEAEDLTQVPCVRPWWSASSRQSNVSNSGTSRRNNSPRLMTADEVEEITQVPCMRPLWSTSSRQSNVSNSGTSRRNNSPRLMTADEVEELTQVPCMRPMWSTSSRQSNVSNSGTSRRNNSPRLMTADEIEELTQVPCMRPRWTTPSRQSNISNSGTSTGLPAVNRSTPSQRVATRESPMNYSRHNDSDNLNTAAASSIDNKANKQPPPARLRSSVSGDSIRDSGEDLPNFKGNLQNYSHEEIRRLSDEDLRDIGLTPNAVGQLRNIVRSQTTNGLSSQPSVSLPEKKPEVSAPLNHPPPSPLPPADCEVVQNNDQLNETSAMKASPLPQPLPELYQPLLHHHHHHNNHNLGGIRRYPTMPPLDPSQIPQMYTTPPPTLYPTQNPCYACFPVSGIPTRFTRCPSQHMYCLTHLQTLRLDDSSRQGSQSSSSDSTGSRSPPETPPAAPWVNSNATTTVMNSPTSTGTITMSSITPGGTIVSSSSSGVIPTSVITTATATTTTPVTSDGYNPPEHNQGSIVTHQTGHIPQMSDRPRHRKGHMMRHKNQMINGAPAVNMAPCISAFPVSGHSQMTFLPHGHVSLRPNTAMYPSFSGYRPSYPGSFQSNGEIMFPYPPPTTGGTPPPPTMPPSTVTVVVPSPAPQSYMPPASVVPFTATVQQPKISCYNCGSSSHHPGDCKDQTMEDLTKRAPYRLDYSTAKQPADCLNDK</sequence>
<dbReference type="RefSeq" id="XP_011309916.1">
    <property type="nucleotide sequence ID" value="XM_011311614.1"/>
</dbReference>
<feature type="compositionally biased region" description="Polar residues" evidence="2">
    <location>
        <begin position="617"/>
        <end position="627"/>
    </location>
</feature>
<reference evidence="5" key="1">
    <citation type="submission" date="2025-08" db="UniProtKB">
        <authorList>
            <consortium name="RefSeq"/>
        </authorList>
    </citation>
    <scope>IDENTIFICATION</scope>
    <source>
        <strain evidence="5">USDA-PBARC FA_bdor</strain>
        <tissue evidence="5">Whole organism</tissue>
    </source>
</reference>
<accession>A0A9R1U7F6</accession>
<feature type="compositionally biased region" description="Low complexity" evidence="2">
    <location>
        <begin position="447"/>
        <end position="461"/>
    </location>
</feature>
<keyword evidence="1" id="KW-0479">Metal-binding</keyword>
<dbReference type="PANTHER" id="PTHR16195">
    <property type="entry name" value="ZINC FINGER CCHC DOMAIN CONTAINING PROTEIN"/>
    <property type="match status" value="1"/>
</dbReference>
<feature type="compositionally biased region" description="Low complexity" evidence="2">
    <location>
        <begin position="768"/>
        <end position="783"/>
    </location>
</feature>
<feature type="compositionally biased region" description="Low complexity" evidence="2">
    <location>
        <begin position="313"/>
        <end position="344"/>
    </location>
</feature>
<keyword evidence="4" id="KW-1185">Reference proteome</keyword>
<feature type="region of interest" description="Disordered" evidence="2">
    <location>
        <begin position="617"/>
        <end position="649"/>
    </location>
</feature>
<proteinExistence type="predicted"/>
<feature type="compositionally biased region" description="Polar residues" evidence="2">
    <location>
        <begin position="489"/>
        <end position="546"/>
    </location>
</feature>
<name>A0A9R1U7F6_9HYME</name>
<dbReference type="Pfam" id="PF25479">
    <property type="entry name" value="Vts1"/>
    <property type="match status" value="1"/>
</dbReference>
<organism evidence="4 5">
    <name type="scientific">Fopius arisanus</name>
    <dbReference type="NCBI Taxonomy" id="64838"/>
    <lineage>
        <taxon>Eukaryota</taxon>
        <taxon>Metazoa</taxon>
        <taxon>Ecdysozoa</taxon>
        <taxon>Arthropoda</taxon>
        <taxon>Hexapoda</taxon>
        <taxon>Insecta</taxon>
        <taxon>Pterygota</taxon>
        <taxon>Neoptera</taxon>
        <taxon>Endopterygota</taxon>
        <taxon>Hymenoptera</taxon>
        <taxon>Apocrita</taxon>
        <taxon>Ichneumonoidea</taxon>
        <taxon>Braconidae</taxon>
        <taxon>Opiinae</taxon>
        <taxon>Fopius</taxon>
    </lineage>
</organism>
<feature type="region of interest" description="Disordered" evidence="2">
    <location>
        <begin position="765"/>
        <end position="804"/>
    </location>
</feature>
<evidence type="ECO:0000313" key="5">
    <source>
        <dbReference type="RefSeq" id="XP_011309916.1"/>
    </source>
</evidence>
<evidence type="ECO:0000313" key="4">
    <source>
        <dbReference type="Proteomes" id="UP000694866"/>
    </source>
</evidence>
<dbReference type="InterPro" id="IPR057327">
    <property type="entry name" value="Vts1_dom"/>
</dbReference>
<feature type="compositionally biased region" description="Low complexity" evidence="2">
    <location>
        <begin position="364"/>
        <end position="377"/>
    </location>
</feature>
<dbReference type="OrthoDB" id="6361509at2759"/>
<feature type="region of interest" description="Disordered" evidence="2">
    <location>
        <begin position="486"/>
        <end position="580"/>
    </location>
</feature>
<evidence type="ECO:0000259" key="3">
    <source>
        <dbReference type="PROSITE" id="PS50158"/>
    </source>
</evidence>
<evidence type="ECO:0000256" key="2">
    <source>
        <dbReference type="SAM" id="MobiDB-lite"/>
    </source>
</evidence>
<keyword evidence="1" id="KW-0862">Zinc</keyword>
<feature type="region of interest" description="Disordered" evidence="2">
    <location>
        <begin position="313"/>
        <end position="352"/>
    </location>
</feature>
<feature type="region of interest" description="Disordered" evidence="2">
    <location>
        <begin position="193"/>
        <end position="232"/>
    </location>
</feature>
<dbReference type="InterPro" id="IPR042344">
    <property type="entry name" value="ZCCHC14"/>
</dbReference>
<feature type="compositionally biased region" description="Polar residues" evidence="2">
    <location>
        <begin position="794"/>
        <end position="804"/>
    </location>
</feature>
<feature type="compositionally biased region" description="Polar residues" evidence="2">
    <location>
        <begin position="857"/>
        <end position="870"/>
    </location>
</feature>
<feature type="region of interest" description="Disordered" evidence="2">
    <location>
        <begin position="364"/>
        <end position="385"/>
    </location>
</feature>
<feature type="region of interest" description="Disordered" evidence="2">
    <location>
        <begin position="446"/>
        <end position="470"/>
    </location>
</feature>
<dbReference type="GO" id="GO:0003676">
    <property type="term" value="F:nucleic acid binding"/>
    <property type="evidence" value="ECO:0007669"/>
    <property type="project" value="InterPro"/>
</dbReference>
<dbReference type="InterPro" id="IPR058599">
    <property type="entry name" value="PHAT_Smg/ZCCHC2-like"/>
</dbReference>
<dbReference type="PROSITE" id="PS50158">
    <property type="entry name" value="ZF_CCHC"/>
    <property type="match status" value="1"/>
</dbReference>
<dbReference type="GO" id="GO:0008270">
    <property type="term" value="F:zinc ion binding"/>
    <property type="evidence" value="ECO:0007669"/>
    <property type="project" value="UniProtKB-KW"/>
</dbReference>
<keyword evidence="1" id="KW-0863">Zinc-finger</keyword>
<dbReference type="AlphaFoldDB" id="A0A9R1U7F6"/>
<dbReference type="KEGG" id="fas:105270583"/>
<dbReference type="GeneID" id="105270583"/>
<dbReference type="Proteomes" id="UP000694866">
    <property type="component" value="Unplaced"/>
</dbReference>
<evidence type="ECO:0000256" key="1">
    <source>
        <dbReference type="PROSITE-ProRule" id="PRU00047"/>
    </source>
</evidence>
<feature type="region of interest" description="Disordered" evidence="2">
    <location>
        <begin position="843"/>
        <end position="880"/>
    </location>
</feature>
<feature type="domain" description="CCHC-type" evidence="3">
    <location>
        <begin position="1008"/>
        <end position="1023"/>
    </location>
</feature>
<dbReference type="Pfam" id="PF26034">
    <property type="entry name" value="PHAT_SMAUG"/>
    <property type="match status" value="1"/>
</dbReference>